<dbReference type="Pfam" id="PF01263">
    <property type="entry name" value="Aldose_epim"/>
    <property type="match status" value="1"/>
</dbReference>
<dbReference type="RefSeq" id="WP_132544465.1">
    <property type="nucleotide sequence ID" value="NZ_SLWY01000018.1"/>
</dbReference>
<dbReference type="Proteomes" id="UP000295765">
    <property type="component" value="Unassembled WGS sequence"/>
</dbReference>
<dbReference type="GO" id="GO:0030246">
    <property type="term" value="F:carbohydrate binding"/>
    <property type="evidence" value="ECO:0007669"/>
    <property type="project" value="InterPro"/>
</dbReference>
<dbReference type="Gene3D" id="2.70.98.10">
    <property type="match status" value="1"/>
</dbReference>
<dbReference type="GO" id="GO:0005975">
    <property type="term" value="P:carbohydrate metabolic process"/>
    <property type="evidence" value="ECO:0007669"/>
    <property type="project" value="InterPro"/>
</dbReference>
<comment type="caution">
    <text evidence="1">The sequence shown here is derived from an EMBL/GenBank/DDBJ whole genome shotgun (WGS) entry which is preliminary data.</text>
</comment>
<evidence type="ECO:0000313" key="1">
    <source>
        <dbReference type="EMBL" id="TCO79625.1"/>
    </source>
</evidence>
<dbReference type="AlphaFoldDB" id="A0A4R2LJS6"/>
<accession>A0A4R2LJS6</accession>
<dbReference type="InterPro" id="IPR011013">
    <property type="entry name" value="Gal_mutarotase_sf_dom"/>
</dbReference>
<dbReference type="InterPro" id="IPR008183">
    <property type="entry name" value="Aldose_1/G6P_1-epimerase"/>
</dbReference>
<reference evidence="1 2" key="1">
    <citation type="submission" date="2019-03" db="EMBL/GenBank/DDBJ databases">
        <title>Genomic Encyclopedia of Type Strains, Phase IV (KMG-IV): sequencing the most valuable type-strain genomes for metagenomic binning, comparative biology and taxonomic classification.</title>
        <authorList>
            <person name="Goeker M."/>
        </authorList>
    </citation>
    <scope>NUCLEOTIDE SEQUENCE [LARGE SCALE GENOMIC DNA]</scope>
    <source>
        <strain evidence="1 2">DSM 25287</strain>
    </source>
</reference>
<dbReference type="OrthoDB" id="9808779at2"/>
<protein>
    <submittedName>
        <fullName evidence="1">Aldose 1-epimerase</fullName>
    </submittedName>
</protein>
<dbReference type="SUPFAM" id="SSF74650">
    <property type="entry name" value="Galactose mutarotase-like"/>
    <property type="match status" value="1"/>
</dbReference>
<dbReference type="EMBL" id="SLWY01000018">
    <property type="protein sequence ID" value="TCO79625.1"/>
    <property type="molecule type" value="Genomic_DNA"/>
</dbReference>
<organism evidence="1 2">
    <name type="scientific">Plasticicumulans lactativorans</name>
    <dbReference type="NCBI Taxonomy" id="1133106"/>
    <lineage>
        <taxon>Bacteria</taxon>
        <taxon>Pseudomonadati</taxon>
        <taxon>Pseudomonadota</taxon>
        <taxon>Gammaproteobacteria</taxon>
        <taxon>Candidatus Competibacteraceae</taxon>
        <taxon>Plasticicumulans</taxon>
    </lineage>
</organism>
<sequence length="299" mass="32483">MSIAVLRLRAGRLRLAFTPAGGLTLAFGLTTAAGERPLFRPGLAVVDAPDPVQRAIGAASYVMAPFCNRIDGSAFDFDGRRWQLAPNTALSPHVIHGDVWLRNWEVLQHAADEARLQVRVADPASPYRYRIEQLLRLDDNGHTVALTLHNDGEHALPFGFGLHPHFARFGGVELQAPFTRWWQVRPDGIPVEPAPALGDLDFHAPRALPARPVDTPCEGWSGQARIRWPADGVTLDIDASAAFGGCHLYQPDADAPFFCFEPVSHLTDAHHRPGLPGLVALAPGASLHGEVRYRVGVPA</sequence>
<dbReference type="GO" id="GO:0016853">
    <property type="term" value="F:isomerase activity"/>
    <property type="evidence" value="ECO:0007669"/>
    <property type="project" value="InterPro"/>
</dbReference>
<proteinExistence type="predicted"/>
<keyword evidence="2" id="KW-1185">Reference proteome</keyword>
<gene>
    <name evidence="1" type="ORF">EV699_1189</name>
</gene>
<evidence type="ECO:0000313" key="2">
    <source>
        <dbReference type="Proteomes" id="UP000295765"/>
    </source>
</evidence>
<name>A0A4R2LJS6_9GAMM</name>
<dbReference type="InterPro" id="IPR014718">
    <property type="entry name" value="GH-type_carb-bd"/>
</dbReference>
<dbReference type="CDD" id="cd09021">
    <property type="entry name" value="Aldose_epim_Ec_YphB"/>
    <property type="match status" value="1"/>
</dbReference>